<protein>
    <submittedName>
        <fullName evidence="1">S23 ribosomal protein</fullName>
    </submittedName>
</protein>
<accession>A0A0G1VNF8</accession>
<evidence type="ECO:0000313" key="2">
    <source>
        <dbReference type="Proteomes" id="UP000033965"/>
    </source>
</evidence>
<proteinExistence type="predicted"/>
<dbReference type="GO" id="GO:0005840">
    <property type="term" value="C:ribosome"/>
    <property type="evidence" value="ECO:0007669"/>
    <property type="project" value="UniProtKB-KW"/>
</dbReference>
<dbReference type="InterPro" id="IPR012657">
    <property type="entry name" value="23S_rRNA-intervening_sequence"/>
</dbReference>
<keyword evidence="1" id="KW-0687">Ribonucleoprotein</keyword>
<evidence type="ECO:0000313" key="1">
    <source>
        <dbReference type="EMBL" id="KKW08011.1"/>
    </source>
</evidence>
<dbReference type="EMBL" id="LCPZ01000020">
    <property type="protein sequence ID" value="KKW08011.1"/>
    <property type="molecule type" value="Genomic_DNA"/>
</dbReference>
<name>A0A0G1VNF8_9BACT</name>
<dbReference type="Proteomes" id="UP000033965">
    <property type="component" value="Unassembled WGS sequence"/>
</dbReference>
<dbReference type="AlphaFoldDB" id="A0A0G1VNF8"/>
<dbReference type="SUPFAM" id="SSF158446">
    <property type="entry name" value="IVS-encoded protein-like"/>
    <property type="match status" value="1"/>
</dbReference>
<dbReference type="InterPro" id="IPR036583">
    <property type="entry name" value="23S_rRNA_IVS_sf"/>
</dbReference>
<dbReference type="Gene3D" id="1.20.1440.60">
    <property type="entry name" value="23S rRNA-intervening sequence"/>
    <property type="match status" value="1"/>
</dbReference>
<organism evidence="1 2">
    <name type="scientific">Candidatus Kaiserbacteria bacterium GW2011_GWA2_49_19</name>
    <dbReference type="NCBI Taxonomy" id="1618669"/>
    <lineage>
        <taxon>Bacteria</taxon>
        <taxon>Candidatus Kaiseribacteriota</taxon>
    </lineage>
</organism>
<reference evidence="1" key="1">
    <citation type="journal article" date="2015" name="Nature">
        <title>rRNA introns, odd ribosomes, and small enigmatic genomes across a large radiation of phyla.</title>
        <authorList>
            <person name="Brown C.T."/>
            <person name="Hug L.A."/>
            <person name="Thomas B.C."/>
            <person name="Sharon I."/>
            <person name="Castelle C.J."/>
            <person name="Singh A."/>
            <person name="Wilkins M.J."/>
            <person name="Williams K.H."/>
            <person name="Banfield J.F."/>
        </authorList>
    </citation>
    <scope>NUCLEOTIDE SEQUENCE [LARGE SCALE GENOMIC DNA]</scope>
</reference>
<sequence>MTDTVGEELIKKTLRELEQAGKPQADSRSWKDPTGYRFLTAWSNSALLRILVRCLTNSFPKSEYRRKAQMDDAIRSVVRNIEEGFKRSTTGEYIQFIGYSQGSLEEVKGDIRDCGEDKFLTYQLGSSVSGLGIDLKAWNDWCRNPLNSSRFPEFKLRESKGVYRNLKDIKGSDLTYEIFMELINKTDWLLRRLVQSLENKQEDLKLRLGGMKR</sequence>
<dbReference type="NCBIfam" id="TIGR02436">
    <property type="entry name" value="four helix bundle protein"/>
    <property type="match status" value="1"/>
</dbReference>
<keyword evidence="1" id="KW-0689">Ribosomal protein</keyword>
<comment type="caution">
    <text evidence="1">The sequence shown here is derived from an EMBL/GenBank/DDBJ whole genome shotgun (WGS) entry which is preliminary data.</text>
</comment>
<gene>
    <name evidence="1" type="ORF">UY44_C0020G0012</name>
</gene>
<dbReference type="Pfam" id="PF05635">
    <property type="entry name" value="23S_rRNA_IVP"/>
    <property type="match status" value="1"/>
</dbReference>